<proteinExistence type="predicted"/>
<evidence type="ECO:0000313" key="1">
    <source>
        <dbReference type="EMBL" id="MPM85276.1"/>
    </source>
</evidence>
<protein>
    <recommendedName>
        <fullName evidence="2">DUF192 domain-containing protein</fullName>
    </recommendedName>
</protein>
<comment type="caution">
    <text evidence="1">The sequence shown here is derived from an EMBL/GenBank/DDBJ whole genome shotgun (WGS) entry which is preliminary data.</text>
</comment>
<reference evidence="1" key="1">
    <citation type="submission" date="2019-08" db="EMBL/GenBank/DDBJ databases">
        <authorList>
            <person name="Kucharzyk K."/>
            <person name="Murdoch R.W."/>
            <person name="Higgins S."/>
            <person name="Loffler F."/>
        </authorList>
    </citation>
    <scope>NUCLEOTIDE SEQUENCE</scope>
</reference>
<dbReference type="AlphaFoldDB" id="A0A645D7D5"/>
<organism evidence="1">
    <name type="scientific">bioreactor metagenome</name>
    <dbReference type="NCBI Taxonomy" id="1076179"/>
    <lineage>
        <taxon>unclassified sequences</taxon>
        <taxon>metagenomes</taxon>
        <taxon>ecological metagenomes</taxon>
    </lineage>
</organism>
<evidence type="ECO:0008006" key="2">
    <source>
        <dbReference type="Google" id="ProtNLM"/>
    </source>
</evidence>
<dbReference type="Pfam" id="PF02643">
    <property type="entry name" value="DUF192"/>
    <property type="match status" value="1"/>
</dbReference>
<gene>
    <name evidence="1" type="ORF">SDC9_132354</name>
</gene>
<dbReference type="InterPro" id="IPR003795">
    <property type="entry name" value="DUF192"/>
</dbReference>
<dbReference type="PANTHER" id="PTHR37953">
    <property type="entry name" value="UPF0127 PROTEIN MJ1496"/>
    <property type="match status" value="1"/>
</dbReference>
<dbReference type="EMBL" id="VSSQ01033620">
    <property type="protein sequence ID" value="MPM85276.1"/>
    <property type="molecule type" value="Genomic_DNA"/>
</dbReference>
<dbReference type="PANTHER" id="PTHR37953:SF1">
    <property type="entry name" value="UPF0127 PROTEIN MJ1496"/>
    <property type="match status" value="1"/>
</dbReference>
<accession>A0A645D7D5</accession>
<name>A0A645D7D5_9ZZZZ</name>
<dbReference type="InterPro" id="IPR038695">
    <property type="entry name" value="Saro_0823-like_sf"/>
</dbReference>
<sequence length="116" mass="12929">MGKLVKRETNEVILENAKVADKFISRFLGLMGKKDLPEEAGLIIKPCNSVHCFFMRFPIDVIFVDSDDRVVHIVPAMKPGKISPIVRKATYVIESNANTLSEKLRIGDEISVGESI</sequence>
<dbReference type="Gene3D" id="2.60.120.1140">
    <property type="entry name" value="Protein of unknown function DUF192"/>
    <property type="match status" value="1"/>
</dbReference>